<comment type="caution">
    <text evidence="10">The sequence shown here is derived from an EMBL/GenBank/DDBJ whole genome shotgun (WGS) entry which is preliminary data.</text>
</comment>
<keyword evidence="2" id="KW-0813">Transport</keyword>
<organism evidence="10 11">
    <name type="scientific">Podila minutissima</name>
    <dbReference type="NCBI Taxonomy" id="64525"/>
    <lineage>
        <taxon>Eukaryota</taxon>
        <taxon>Fungi</taxon>
        <taxon>Fungi incertae sedis</taxon>
        <taxon>Mucoromycota</taxon>
        <taxon>Mortierellomycotina</taxon>
        <taxon>Mortierellomycetes</taxon>
        <taxon>Mortierellales</taxon>
        <taxon>Mortierellaceae</taxon>
        <taxon>Podila</taxon>
    </lineage>
</organism>
<dbReference type="GO" id="GO:0030127">
    <property type="term" value="C:COPII vesicle coat"/>
    <property type="evidence" value="ECO:0007669"/>
    <property type="project" value="InterPro"/>
</dbReference>
<dbReference type="SUPFAM" id="SSF81811">
    <property type="entry name" value="Helical domain of Sec23/24"/>
    <property type="match status" value="1"/>
</dbReference>
<reference evidence="10" key="1">
    <citation type="journal article" date="2020" name="Fungal Divers.">
        <title>Resolving the Mortierellaceae phylogeny through synthesis of multi-gene phylogenetics and phylogenomics.</title>
        <authorList>
            <person name="Vandepol N."/>
            <person name="Liber J."/>
            <person name="Desiro A."/>
            <person name="Na H."/>
            <person name="Kennedy M."/>
            <person name="Barry K."/>
            <person name="Grigoriev I.V."/>
            <person name="Miller A.N."/>
            <person name="O'Donnell K."/>
            <person name="Stajich J.E."/>
            <person name="Bonito G."/>
        </authorList>
    </citation>
    <scope>NUCLEOTIDE SEQUENCE</scope>
    <source>
        <strain evidence="10">NVP1</strain>
    </source>
</reference>
<dbReference type="PANTHER" id="PTHR13803:SF4">
    <property type="entry name" value="SECRETORY 24CD, ISOFORM C"/>
    <property type="match status" value="1"/>
</dbReference>
<dbReference type="EMBL" id="JAAAUY010000381">
    <property type="protein sequence ID" value="KAF9330640.1"/>
    <property type="molecule type" value="Genomic_DNA"/>
</dbReference>
<dbReference type="SUPFAM" id="SSF81995">
    <property type="entry name" value="beta-sandwich domain of Sec23/24"/>
    <property type="match status" value="1"/>
</dbReference>
<feature type="domain" description="Sec23/Sec24 helical" evidence="8">
    <location>
        <begin position="750"/>
        <end position="851"/>
    </location>
</feature>
<evidence type="ECO:0000256" key="2">
    <source>
        <dbReference type="ARBA" id="ARBA00022448"/>
    </source>
</evidence>
<dbReference type="Gene3D" id="2.30.30.380">
    <property type="entry name" value="Zn-finger domain of Sec23/24"/>
    <property type="match status" value="1"/>
</dbReference>
<evidence type="ECO:0000259" key="5">
    <source>
        <dbReference type="Pfam" id="PF00626"/>
    </source>
</evidence>
<evidence type="ECO:0000259" key="9">
    <source>
        <dbReference type="Pfam" id="PF08033"/>
    </source>
</evidence>
<evidence type="ECO:0000256" key="3">
    <source>
        <dbReference type="ARBA" id="ARBA00022927"/>
    </source>
</evidence>
<feature type="region of interest" description="Disordered" evidence="4">
    <location>
        <begin position="1"/>
        <end position="196"/>
    </location>
</feature>
<feature type="domain" description="Sec23/Sec24 beta-sandwich" evidence="9">
    <location>
        <begin position="654"/>
        <end position="739"/>
    </location>
</feature>
<evidence type="ECO:0000259" key="6">
    <source>
        <dbReference type="Pfam" id="PF04810"/>
    </source>
</evidence>
<gene>
    <name evidence="10" type="primary">SFB3_1</name>
    <name evidence="10" type="ORF">BG006_006418</name>
</gene>
<dbReference type="InterPro" id="IPR050550">
    <property type="entry name" value="SEC23_SEC24_subfamily"/>
</dbReference>
<dbReference type="InterPro" id="IPR036174">
    <property type="entry name" value="Znf_Sec23_Sec24_sf"/>
</dbReference>
<keyword evidence="3" id="KW-0653">Protein transport</keyword>
<dbReference type="Pfam" id="PF04811">
    <property type="entry name" value="Sec23_trunk"/>
    <property type="match status" value="1"/>
</dbReference>
<dbReference type="Pfam" id="PF08033">
    <property type="entry name" value="Sec23_BS"/>
    <property type="match status" value="1"/>
</dbReference>
<dbReference type="SUPFAM" id="SSF82754">
    <property type="entry name" value="C-terminal, gelsolin-like domain of Sec23/24"/>
    <property type="match status" value="1"/>
</dbReference>
<dbReference type="Pfam" id="PF04815">
    <property type="entry name" value="Sec23_helical"/>
    <property type="match status" value="1"/>
</dbReference>
<dbReference type="GO" id="GO:0000149">
    <property type="term" value="F:SNARE binding"/>
    <property type="evidence" value="ECO:0007669"/>
    <property type="project" value="TreeGrafter"/>
</dbReference>
<dbReference type="InterPro" id="IPR006896">
    <property type="entry name" value="Sec23/24_trunk_dom"/>
</dbReference>
<accession>A0A9P5SN35</accession>
<name>A0A9P5SN35_9FUNG</name>
<feature type="compositionally biased region" description="Low complexity" evidence="4">
    <location>
        <begin position="1"/>
        <end position="17"/>
    </location>
</feature>
<dbReference type="InterPro" id="IPR006900">
    <property type="entry name" value="Sec23/24_helical_dom"/>
</dbReference>
<sequence>MTYVQHQNQQNQQQGPYPGYPGQGQPGQAFAPHQQHQQQHQQQQQPQHRQQQRPPGPGHPPVRPGGPGPGPGPGPNGHPTMRPGNMAPHPGGPARPPTQPRPPHQQQYGPRPGGQGNHAPARPSSAPLGGMATIPPARSPAQQAQYPNQARPPPQQGYPKQALQQQQQQQQHFDQQVPPPNQQDNYNAPGLNELSSQMSNLSVGSNAMDQTASGSYSTMPPQDLAFSQSEVKPAAKTGSRAKRVFAVDHAAPPPSHGQLSGMPPMPMQGSNPTMAHYEGNCNPRFLRMTTYQIPTSEELMEASCIPLGLVIQPLAELRADEAPIDTVDFGEAGPTRCRRCKGYINPYMRFTCGGQRFVCNLCLFENDVEPSYFCNLDMNGHRLDLDQRPELRNGSIEFAVPKEYSSKPPLPAGYVFAIDVSWTAVQSGMLNEAVKAVKQAIWDENGASRLAPGVQIGVMTYDKTVHFYNLSPSLDQAQMLVVPDVGDMFVPLSEGFLVNPETSQTIVESMLEMIPHLFAENKTTEPVIGAAVQAVRMALENRGGKLILFQTALPTFGPGALRQRDEARLHGTDKERALYTPQDSFYQKLAESCVQVGLSIDLFLFPNAYIDVATVGTLASVTGGETFLYPNFSADKDSERFVGTLARLVSRTFGFNALLRVRCSTGLTTTEHVGNFFMKNGTDVELAGLDSERALGVLIKHEGGKLDEKAEASFQVALLYTTASGQRRVRVHNFSVPITGQMSQMFREADMDTTVNFLARAVAQHALCKPLKEVRDVLTDRCVRVLSAYRRHCASSTAAGQLILPESYKLFPLYTLTMLKSKMIRAGGDINSDLRVQQMRMVQSMGVSESIAFFYPRLFAVSCLAGHVGVVDHHHPAGRVTLPGLVRTSYSRLDPAGVYVLENGQRMFLWVGREVAQEKLLELFGVMTLEEVDATVHHIPELSNDYNSRVRTVLQTIQQQRGKYLGLRVVRQGLDATEAEFAFELVEDQNNENMSYVDYLCTVHRMIQTDVTTGHN</sequence>
<protein>
    <submittedName>
        <fullName evidence="10">COPII coat Sec23p-Sfb3p heterodimer component</fullName>
    </submittedName>
</protein>
<dbReference type="GO" id="GO:0008270">
    <property type="term" value="F:zinc ion binding"/>
    <property type="evidence" value="ECO:0007669"/>
    <property type="project" value="InterPro"/>
</dbReference>
<dbReference type="InterPro" id="IPR006895">
    <property type="entry name" value="Znf_Sec23_Sec24"/>
</dbReference>
<feature type="compositionally biased region" description="Pro residues" evidence="4">
    <location>
        <begin position="90"/>
        <end position="103"/>
    </location>
</feature>
<feature type="compositionally biased region" description="Pro residues" evidence="4">
    <location>
        <begin position="54"/>
        <end position="76"/>
    </location>
</feature>
<dbReference type="CDD" id="cd01479">
    <property type="entry name" value="Sec24-like"/>
    <property type="match status" value="1"/>
</dbReference>
<dbReference type="InterPro" id="IPR012990">
    <property type="entry name" value="Beta-sandwich_Sec23_24"/>
</dbReference>
<proteinExistence type="inferred from homology"/>
<dbReference type="InterPro" id="IPR036180">
    <property type="entry name" value="Gelsolin-like_dom_sf"/>
</dbReference>
<evidence type="ECO:0000256" key="4">
    <source>
        <dbReference type="SAM" id="MobiDB-lite"/>
    </source>
</evidence>
<dbReference type="InterPro" id="IPR029006">
    <property type="entry name" value="ADF-H/Gelsolin-like_dom_sf"/>
</dbReference>
<dbReference type="SUPFAM" id="SSF82919">
    <property type="entry name" value="Zn-finger domain of Sec23/24"/>
    <property type="match status" value="1"/>
</dbReference>
<dbReference type="GO" id="GO:0006886">
    <property type="term" value="P:intracellular protein transport"/>
    <property type="evidence" value="ECO:0007669"/>
    <property type="project" value="InterPro"/>
</dbReference>
<dbReference type="Pfam" id="PF04810">
    <property type="entry name" value="zf-Sec23_Sec24"/>
    <property type="match status" value="1"/>
</dbReference>
<evidence type="ECO:0000313" key="10">
    <source>
        <dbReference type="EMBL" id="KAF9330640.1"/>
    </source>
</evidence>
<dbReference type="Gene3D" id="1.20.120.730">
    <property type="entry name" value="Sec23/Sec24 helical domain"/>
    <property type="match status" value="1"/>
</dbReference>
<dbReference type="Gene3D" id="2.60.40.1670">
    <property type="entry name" value="beta-sandwich domain of Sec23/24"/>
    <property type="match status" value="1"/>
</dbReference>
<evidence type="ECO:0000259" key="7">
    <source>
        <dbReference type="Pfam" id="PF04811"/>
    </source>
</evidence>
<dbReference type="AlphaFoldDB" id="A0A9P5SN35"/>
<evidence type="ECO:0000259" key="8">
    <source>
        <dbReference type="Pfam" id="PF04815"/>
    </source>
</evidence>
<dbReference type="SUPFAM" id="SSF53300">
    <property type="entry name" value="vWA-like"/>
    <property type="match status" value="1"/>
</dbReference>
<feature type="compositionally biased region" description="Low complexity" evidence="4">
    <location>
        <begin position="26"/>
        <end position="53"/>
    </location>
</feature>
<dbReference type="GO" id="GO:0090110">
    <property type="term" value="P:COPII-coated vesicle cargo loading"/>
    <property type="evidence" value="ECO:0007669"/>
    <property type="project" value="TreeGrafter"/>
</dbReference>
<dbReference type="InterPro" id="IPR036175">
    <property type="entry name" value="Sec23/24_helical_dom_sf"/>
</dbReference>
<dbReference type="InterPro" id="IPR041742">
    <property type="entry name" value="Sec24-like_trunk_dom"/>
</dbReference>
<dbReference type="Gene3D" id="3.40.50.410">
    <property type="entry name" value="von Willebrand factor, type A domain"/>
    <property type="match status" value="1"/>
</dbReference>
<dbReference type="Proteomes" id="UP000696485">
    <property type="component" value="Unassembled WGS sequence"/>
</dbReference>
<dbReference type="InterPro" id="IPR036465">
    <property type="entry name" value="vWFA_dom_sf"/>
</dbReference>
<comment type="similarity">
    <text evidence="1">Belongs to the SEC23/SEC24 family. SEC24 subfamily.</text>
</comment>
<dbReference type="InterPro" id="IPR007123">
    <property type="entry name" value="Gelsolin-like_dom"/>
</dbReference>
<dbReference type="PANTHER" id="PTHR13803">
    <property type="entry name" value="SEC24-RELATED PROTEIN"/>
    <property type="match status" value="1"/>
</dbReference>
<dbReference type="Pfam" id="PF00626">
    <property type="entry name" value="Gelsolin"/>
    <property type="match status" value="1"/>
</dbReference>
<feature type="domain" description="Gelsolin-like" evidence="5">
    <location>
        <begin position="881"/>
        <end position="952"/>
    </location>
</feature>
<keyword evidence="11" id="KW-1185">Reference proteome</keyword>
<feature type="domain" description="Zinc finger Sec23/Sec24-type" evidence="6">
    <location>
        <begin position="334"/>
        <end position="372"/>
    </location>
</feature>
<feature type="compositionally biased region" description="Low complexity" evidence="4">
    <location>
        <begin position="157"/>
        <end position="176"/>
    </location>
</feature>
<evidence type="ECO:0000313" key="11">
    <source>
        <dbReference type="Proteomes" id="UP000696485"/>
    </source>
</evidence>
<evidence type="ECO:0000256" key="1">
    <source>
        <dbReference type="ARBA" id="ARBA00008334"/>
    </source>
</evidence>
<dbReference type="Gene3D" id="3.40.20.10">
    <property type="entry name" value="Severin"/>
    <property type="match status" value="1"/>
</dbReference>
<feature type="domain" description="Sec23/Sec24 trunk" evidence="7">
    <location>
        <begin position="409"/>
        <end position="648"/>
    </location>
</feature>
<dbReference type="GO" id="GO:0070971">
    <property type="term" value="C:endoplasmic reticulum exit site"/>
    <property type="evidence" value="ECO:0007669"/>
    <property type="project" value="TreeGrafter"/>
</dbReference>